<protein>
    <submittedName>
        <fullName evidence="2">Uncharacterized protein</fullName>
    </submittedName>
</protein>
<evidence type="ECO:0000313" key="3">
    <source>
        <dbReference type="Proteomes" id="UP001598130"/>
    </source>
</evidence>
<reference evidence="2 3" key="1">
    <citation type="submission" date="2022-09" db="EMBL/GenBank/DDBJ databases">
        <title>New species of Phenylobacterium.</title>
        <authorList>
            <person name="Mieszkin S."/>
        </authorList>
    </citation>
    <scope>NUCLEOTIDE SEQUENCE [LARGE SCALE GENOMIC DNA]</scope>
    <source>
        <strain evidence="2 3">HK31-G</strain>
    </source>
</reference>
<evidence type="ECO:0000256" key="1">
    <source>
        <dbReference type="SAM" id="MobiDB-lite"/>
    </source>
</evidence>
<evidence type="ECO:0000313" key="2">
    <source>
        <dbReference type="EMBL" id="MFD3264328.1"/>
    </source>
</evidence>
<feature type="region of interest" description="Disordered" evidence="1">
    <location>
        <begin position="1"/>
        <end position="45"/>
    </location>
</feature>
<dbReference type="EMBL" id="JAOTJD010000016">
    <property type="protein sequence ID" value="MFD3264328.1"/>
    <property type="molecule type" value="Genomic_DNA"/>
</dbReference>
<dbReference type="RefSeq" id="WP_377369867.1">
    <property type="nucleotide sequence ID" value="NZ_JAOTJD010000016.1"/>
</dbReference>
<dbReference type="Proteomes" id="UP001598130">
    <property type="component" value="Unassembled WGS sequence"/>
</dbReference>
<keyword evidence="3" id="KW-1185">Reference proteome</keyword>
<comment type="caution">
    <text evidence="2">The sequence shown here is derived from an EMBL/GenBank/DDBJ whole genome shotgun (WGS) entry which is preliminary data.</text>
</comment>
<gene>
    <name evidence="2" type="ORF">OCL97_10190</name>
</gene>
<sequence>MTKNGDMREYLQAKPDQVKNRETDEQVTRQRVQDKAQGTLFDLRT</sequence>
<name>A0ABW6CTY5_9CAUL</name>
<feature type="compositionally biased region" description="Basic and acidic residues" evidence="1">
    <location>
        <begin position="1"/>
        <end position="34"/>
    </location>
</feature>
<proteinExistence type="predicted"/>
<organism evidence="2 3">
    <name type="scientific">Phenylobacterium ferrooxidans</name>
    <dbReference type="NCBI Taxonomy" id="2982689"/>
    <lineage>
        <taxon>Bacteria</taxon>
        <taxon>Pseudomonadati</taxon>
        <taxon>Pseudomonadota</taxon>
        <taxon>Alphaproteobacteria</taxon>
        <taxon>Caulobacterales</taxon>
        <taxon>Caulobacteraceae</taxon>
        <taxon>Phenylobacterium</taxon>
    </lineage>
</organism>
<accession>A0ABW6CTY5</accession>